<dbReference type="InterPro" id="IPR002505">
    <property type="entry name" value="PTA_PTB"/>
</dbReference>
<dbReference type="SUPFAM" id="SSF52540">
    <property type="entry name" value="P-loop containing nucleoside triphosphate hydrolases"/>
    <property type="match status" value="1"/>
</dbReference>
<dbReference type="RefSeq" id="WP_377459052.1">
    <property type="nucleotide sequence ID" value="NZ_JBHLUB010000029.1"/>
</dbReference>
<evidence type="ECO:0000259" key="15">
    <source>
        <dbReference type="Pfam" id="PF07085"/>
    </source>
</evidence>
<dbReference type="PANTHER" id="PTHR43356">
    <property type="entry name" value="PHOSPHATE ACETYLTRANSFERASE"/>
    <property type="match status" value="1"/>
</dbReference>
<dbReference type="InterPro" id="IPR042112">
    <property type="entry name" value="P_AcTrfase_dom2"/>
</dbReference>
<gene>
    <name evidence="16" type="primary">pta</name>
    <name evidence="16" type="ORF">ACFFFR_06935</name>
</gene>
<dbReference type="EMBL" id="JBHLUB010000029">
    <property type="protein sequence ID" value="MFC0582118.1"/>
    <property type="molecule type" value="Genomic_DNA"/>
</dbReference>
<dbReference type="SUPFAM" id="SSF53659">
    <property type="entry name" value="Isocitrate/Isopropylmalate dehydrogenase-like"/>
    <property type="match status" value="1"/>
</dbReference>
<evidence type="ECO:0000256" key="8">
    <source>
        <dbReference type="ARBA" id="ARBA00022490"/>
    </source>
</evidence>
<evidence type="ECO:0000256" key="11">
    <source>
        <dbReference type="ARBA" id="ARBA00031108"/>
    </source>
</evidence>
<name>A0ABV6PAH2_9MICC</name>
<evidence type="ECO:0000256" key="2">
    <source>
        <dbReference type="ARBA" id="ARBA00004496"/>
    </source>
</evidence>
<protein>
    <recommendedName>
        <fullName evidence="7 13">Phosphate acetyltransferase</fullName>
        <ecNumber evidence="6 13">2.3.1.8</ecNumber>
    </recommendedName>
    <alternativeName>
        <fullName evidence="11 13">Phosphotransacetylase</fullName>
    </alternativeName>
</protein>
<dbReference type="Pfam" id="PF13500">
    <property type="entry name" value="AAA_26"/>
    <property type="match status" value="1"/>
</dbReference>
<evidence type="ECO:0000313" key="16">
    <source>
        <dbReference type="EMBL" id="MFC0582118.1"/>
    </source>
</evidence>
<dbReference type="InterPro" id="IPR050500">
    <property type="entry name" value="Phos_Acetyltrans/Butyryltrans"/>
</dbReference>
<dbReference type="Gene3D" id="3.40.50.10950">
    <property type="match status" value="1"/>
</dbReference>
<evidence type="ECO:0000256" key="5">
    <source>
        <dbReference type="ARBA" id="ARBA00009786"/>
    </source>
</evidence>
<evidence type="ECO:0000256" key="12">
    <source>
        <dbReference type="ARBA" id="ARBA00049955"/>
    </source>
</evidence>
<organism evidence="16 17">
    <name type="scientific">Micrococcoides hystricis</name>
    <dbReference type="NCBI Taxonomy" id="1572761"/>
    <lineage>
        <taxon>Bacteria</taxon>
        <taxon>Bacillati</taxon>
        <taxon>Actinomycetota</taxon>
        <taxon>Actinomycetes</taxon>
        <taxon>Micrococcales</taxon>
        <taxon>Micrococcaceae</taxon>
        <taxon>Micrococcoides</taxon>
    </lineage>
</organism>
<proteinExistence type="inferred from homology"/>
<comment type="catalytic activity">
    <reaction evidence="1 13">
        <text>acetyl-CoA + phosphate = acetyl phosphate + CoA</text>
        <dbReference type="Rhea" id="RHEA:19521"/>
        <dbReference type="ChEBI" id="CHEBI:22191"/>
        <dbReference type="ChEBI" id="CHEBI:43474"/>
        <dbReference type="ChEBI" id="CHEBI:57287"/>
        <dbReference type="ChEBI" id="CHEBI:57288"/>
        <dbReference type="EC" id="2.3.1.8"/>
    </reaction>
</comment>
<feature type="domain" description="Phosphate acetyl/butaryl transferase" evidence="14">
    <location>
        <begin position="379"/>
        <end position="695"/>
    </location>
</feature>
<feature type="domain" description="DRTGG" evidence="15">
    <location>
        <begin position="223"/>
        <end position="333"/>
    </location>
</feature>
<keyword evidence="8 13" id="KW-0963">Cytoplasm</keyword>
<evidence type="ECO:0000256" key="4">
    <source>
        <dbReference type="ARBA" id="ARBA00008756"/>
    </source>
</evidence>
<evidence type="ECO:0000256" key="10">
    <source>
        <dbReference type="ARBA" id="ARBA00023315"/>
    </source>
</evidence>
<keyword evidence="9 13" id="KW-0808">Transferase</keyword>
<evidence type="ECO:0000313" key="17">
    <source>
        <dbReference type="Proteomes" id="UP001589862"/>
    </source>
</evidence>
<dbReference type="SUPFAM" id="SSF75138">
    <property type="entry name" value="HprK N-terminal domain-like"/>
    <property type="match status" value="1"/>
</dbReference>
<comment type="pathway">
    <text evidence="3 13">Metabolic intermediate biosynthesis; acetyl-CoA biosynthesis; acetyl-CoA from acetate: step 2/2.</text>
</comment>
<comment type="similarity">
    <text evidence="5 13">In the N-terminal section; belongs to the CobB/CobQ family.</text>
</comment>
<dbReference type="InterPro" id="IPR042113">
    <property type="entry name" value="P_AcTrfase_dom1"/>
</dbReference>
<comment type="similarity">
    <text evidence="4 13">In the C-terminal section; belongs to the phosphate acetyltransferase and butyryltransferase family.</text>
</comment>
<comment type="function">
    <text evidence="12 13">Involved in acetate metabolism.</text>
</comment>
<dbReference type="NCBIfam" id="NF004167">
    <property type="entry name" value="PRK05632.1"/>
    <property type="match status" value="1"/>
</dbReference>
<evidence type="ECO:0000256" key="1">
    <source>
        <dbReference type="ARBA" id="ARBA00000705"/>
    </source>
</evidence>
<dbReference type="EC" id="2.3.1.8" evidence="6 13"/>
<evidence type="ECO:0000259" key="14">
    <source>
        <dbReference type="Pfam" id="PF01515"/>
    </source>
</evidence>
<evidence type="ECO:0000256" key="9">
    <source>
        <dbReference type="ARBA" id="ARBA00022679"/>
    </source>
</evidence>
<keyword evidence="17" id="KW-1185">Reference proteome</keyword>
<dbReference type="InterPro" id="IPR016475">
    <property type="entry name" value="P-Actrans_bac"/>
</dbReference>
<dbReference type="Pfam" id="PF01515">
    <property type="entry name" value="PTA_PTB"/>
    <property type="match status" value="1"/>
</dbReference>
<reference evidence="16 17" key="1">
    <citation type="submission" date="2024-09" db="EMBL/GenBank/DDBJ databases">
        <authorList>
            <person name="Sun Q."/>
            <person name="Mori K."/>
        </authorList>
    </citation>
    <scope>NUCLEOTIDE SEQUENCE [LARGE SCALE GENOMIC DNA]</scope>
    <source>
        <strain evidence="16 17">NCAIM B.02604</strain>
    </source>
</reference>
<keyword evidence="10 13" id="KW-0012">Acyltransferase</keyword>
<sequence length="700" mass="73900">MSEGIFVHAATAAAGTSLISLGLADSLYKRADTIGFFSPITPGDPADDPMLGLMRQTFDLPDERIGAAMSGQEATELMAAGRVDEIHERAVAEFSRIAANSAIVIVQSVDFGPNHSLDAATVFDLNTSLANNLATPVIAVVSGLGKTPSAVADAVDSTRRALDGAGVDLLAVLVNRADGAQPETSDEAVDLEAIQSAIRPGKYRRPVYVIPELTEVSLPTVAEVATILGMEQIAGDENLSRDVSEVKAVSMEGGNFLSILNEGSLVIVSGDRSDAVMGTLLSALSAGMPVPAGMILTNDLRPTKRLWDALDAAPFPVFATTRDTFSTAGKVAQIRGELHAGQDRKIAAALGAWHRAVDGSELLARTSLARPQRTTPMRFLHQLIERARADRKHIVLPEGEDIRILQAAEILARRDVCDLTVLGNVADIKELAASQGLQLDGVNLIDPAESELREQFAQEYATLRAHRGVDLARAQEVMLEGAYFGTMMVHLGMVDGMVSGAAHTTANTIRPALEFVRTRPDTKIVSSVFFMLLPDRALVYGDCAVNPNPNSEQLADIALASARTAEQFGVDPRVAMLSYSTGGSGSGEDVDRVREATELARSRAPELPLEGPIQYDAAVNASIAASKLPDSDVAGQATVFIFPDLNTGNNTYKAVQQSSGAVAVGPVLQGLNKPVNDLSRGCTVADIVNTVAITAIQAQG</sequence>
<dbReference type="InterPro" id="IPR028979">
    <property type="entry name" value="Ser_kin/Pase_Hpr-like_N_sf"/>
</dbReference>
<comment type="domain">
    <text evidence="13">The N-terminal region seems to be important for proper quaternary structure. The C-terminal region contains the substrate-binding site.</text>
</comment>
<dbReference type="InterPro" id="IPR004614">
    <property type="entry name" value="P_AcTrfase"/>
</dbReference>
<dbReference type="Pfam" id="PF07085">
    <property type="entry name" value="DRTGG"/>
    <property type="match status" value="1"/>
</dbReference>
<evidence type="ECO:0000256" key="13">
    <source>
        <dbReference type="PIRNR" id="PIRNR006107"/>
    </source>
</evidence>
<evidence type="ECO:0000256" key="3">
    <source>
        <dbReference type="ARBA" id="ARBA00004989"/>
    </source>
</evidence>
<dbReference type="PIRSF" id="PIRSF006107">
    <property type="entry name" value="PhpActrans_proteobac"/>
    <property type="match status" value="1"/>
</dbReference>
<dbReference type="Gene3D" id="3.40.50.300">
    <property type="entry name" value="P-loop containing nucleotide triphosphate hydrolases"/>
    <property type="match status" value="1"/>
</dbReference>
<dbReference type="Gene3D" id="3.40.50.10750">
    <property type="entry name" value="Isocitrate/Isopropylmalate dehydrogenase-like"/>
    <property type="match status" value="1"/>
</dbReference>
<comment type="caution">
    <text evidence="16">The sequence shown here is derived from an EMBL/GenBank/DDBJ whole genome shotgun (WGS) entry which is preliminary data.</text>
</comment>
<comment type="subcellular location">
    <subcellularLocation>
        <location evidence="2 13">Cytoplasm</location>
    </subcellularLocation>
</comment>
<evidence type="ECO:0000256" key="7">
    <source>
        <dbReference type="ARBA" id="ARBA00021528"/>
    </source>
</evidence>
<accession>A0ABV6PAH2</accession>
<dbReference type="InterPro" id="IPR010766">
    <property type="entry name" value="DRTGG"/>
</dbReference>
<dbReference type="PANTHER" id="PTHR43356:SF3">
    <property type="entry name" value="PHOSPHATE ACETYLTRANSFERASE"/>
    <property type="match status" value="1"/>
</dbReference>
<dbReference type="NCBIfam" id="TIGR00651">
    <property type="entry name" value="pta"/>
    <property type="match status" value="1"/>
</dbReference>
<evidence type="ECO:0000256" key="6">
    <source>
        <dbReference type="ARBA" id="ARBA00012707"/>
    </source>
</evidence>
<dbReference type="InterPro" id="IPR027417">
    <property type="entry name" value="P-loop_NTPase"/>
</dbReference>
<dbReference type="Gene3D" id="3.40.1390.20">
    <property type="entry name" value="HprK N-terminal domain-like"/>
    <property type="match status" value="1"/>
</dbReference>
<dbReference type="NCBIfam" id="NF007233">
    <property type="entry name" value="PRK09653.1"/>
    <property type="match status" value="1"/>
</dbReference>
<dbReference type="Proteomes" id="UP001589862">
    <property type="component" value="Unassembled WGS sequence"/>
</dbReference>
<dbReference type="GO" id="GO:0008959">
    <property type="term" value="F:phosphate acetyltransferase activity"/>
    <property type="evidence" value="ECO:0007669"/>
    <property type="project" value="UniProtKB-EC"/>
</dbReference>